<name>A0A3S3RC16_METS7</name>
<dbReference type="GO" id="GO:0044272">
    <property type="term" value="P:sulfur compound biosynthetic process"/>
    <property type="evidence" value="ECO:0007669"/>
    <property type="project" value="UniProtKB-ARBA"/>
</dbReference>
<gene>
    <name evidence="5" type="ORF">Metus_1388</name>
</gene>
<evidence type="ECO:0000256" key="2">
    <source>
        <dbReference type="ARBA" id="ARBA00007131"/>
    </source>
</evidence>
<evidence type="ECO:0000313" key="6">
    <source>
        <dbReference type="Proteomes" id="UP000288215"/>
    </source>
</evidence>
<protein>
    <submittedName>
        <fullName evidence="5">Transketolase, N-terminal section</fullName>
    </submittedName>
</protein>
<keyword evidence="3" id="KW-0786">Thiamine pyrophosphate</keyword>
<dbReference type="PANTHER" id="PTHR47514:SF1">
    <property type="entry name" value="TRANSKETOLASE N-TERMINAL SECTION-RELATED"/>
    <property type="match status" value="1"/>
</dbReference>
<feature type="domain" description="Transketolase N-terminal" evidence="4">
    <location>
        <begin position="34"/>
        <end position="278"/>
    </location>
</feature>
<dbReference type="Gene3D" id="3.40.50.970">
    <property type="match status" value="1"/>
</dbReference>
<dbReference type="InterPro" id="IPR005474">
    <property type="entry name" value="Transketolase_N"/>
</dbReference>
<dbReference type="EMBL" id="RXGA01000003">
    <property type="protein sequence ID" value="RWX73414.1"/>
    <property type="molecule type" value="Genomic_DNA"/>
</dbReference>
<evidence type="ECO:0000259" key="4">
    <source>
        <dbReference type="Pfam" id="PF00456"/>
    </source>
</evidence>
<comment type="cofactor">
    <cofactor evidence="1">
        <name>thiamine diphosphate</name>
        <dbReference type="ChEBI" id="CHEBI:58937"/>
    </cofactor>
</comment>
<evidence type="ECO:0000256" key="1">
    <source>
        <dbReference type="ARBA" id="ARBA00001964"/>
    </source>
</evidence>
<dbReference type="SUPFAM" id="SSF52518">
    <property type="entry name" value="Thiamin diphosphate-binding fold (THDP-binding)"/>
    <property type="match status" value="1"/>
</dbReference>
<organism evidence="5 6">
    <name type="scientific">Methanosuratincola subterraneus</name>
    <dbReference type="NCBI Taxonomy" id="2593994"/>
    <lineage>
        <taxon>Archaea</taxon>
        <taxon>Thermoproteota</taxon>
        <taxon>Methanosuratincolia</taxon>
        <taxon>Candidatus Methanomethylicales</taxon>
        <taxon>Candidatus Methanomethylicaceae</taxon>
        <taxon>Candidatus Methanosuratincola (ex Vanwonterghem et al. 2016)</taxon>
    </lineage>
</organism>
<sequence>MSSTVELADLKHATDVQKVKERIRNVQRMLVEMTSSMGVHLGSSLSCLEIIATLYFLKMRHTPHRPQWKERDRFILSKGHAAPVLYAVLAEAGYFPKEELRTLKRIDSRLQGHPDLKTPGVDAPSGSLGQGISIGIGMAVAAKMRGSRSRVYVLAGDGECDEGQVWESLMTAAHLRLGNLVLIIDRNGWQLDDRTEEVKRKVPLRSKLESFGWETYSINGHDVEKIVEVLDAAERAEQPVAIIAHTKKGKGISFLEDSNKGHKLKLSEEEYLAAIKELEMKAKCA</sequence>
<proteinExistence type="inferred from homology"/>
<reference evidence="5 6" key="1">
    <citation type="submission" date="2018-12" db="EMBL/GenBank/DDBJ databases">
        <title>The complete genome of the methanogenic archaea of the candidate phylum Verstraetearchaeota, obtained from the metagenome of underground thermal water.</title>
        <authorList>
            <person name="Kadnikov V.V."/>
            <person name="Mardanov A.V."/>
            <person name="Beletsky A.V."/>
            <person name="Karnachuk O.V."/>
            <person name="Ravin N.V."/>
        </authorList>
    </citation>
    <scope>NUCLEOTIDE SEQUENCE [LARGE SCALE GENOMIC DNA]</scope>
    <source>
        <strain evidence="5">Ch88</strain>
    </source>
</reference>
<dbReference type="GO" id="GO:0006082">
    <property type="term" value="P:organic acid metabolic process"/>
    <property type="evidence" value="ECO:0007669"/>
    <property type="project" value="UniProtKB-ARBA"/>
</dbReference>
<evidence type="ECO:0000313" key="5">
    <source>
        <dbReference type="EMBL" id="RWX73414.1"/>
    </source>
</evidence>
<dbReference type="PANTHER" id="PTHR47514">
    <property type="entry name" value="TRANSKETOLASE N-TERMINAL SECTION-RELATED"/>
    <property type="match status" value="1"/>
</dbReference>
<dbReference type="Proteomes" id="UP000288215">
    <property type="component" value="Unassembled WGS sequence"/>
</dbReference>
<dbReference type="InterPro" id="IPR029061">
    <property type="entry name" value="THDP-binding"/>
</dbReference>
<accession>A0A3S3RC16</accession>
<evidence type="ECO:0000256" key="3">
    <source>
        <dbReference type="ARBA" id="ARBA00023052"/>
    </source>
</evidence>
<dbReference type="AlphaFoldDB" id="A0A3S3RC16"/>
<comment type="caution">
    <text evidence="5">The sequence shown here is derived from an EMBL/GenBank/DDBJ whole genome shotgun (WGS) entry which is preliminary data.</text>
</comment>
<comment type="similarity">
    <text evidence="2">Belongs to the transketolase family.</text>
</comment>
<dbReference type="Pfam" id="PF00456">
    <property type="entry name" value="Transketolase_N"/>
    <property type="match status" value="1"/>
</dbReference>
<dbReference type="CDD" id="cd02012">
    <property type="entry name" value="TPP_TK"/>
    <property type="match status" value="1"/>
</dbReference>